<keyword evidence="3" id="KW-0732">Signal</keyword>
<dbReference type="PRINTS" id="PR00705">
    <property type="entry name" value="PAPAIN"/>
</dbReference>
<evidence type="ECO:0000256" key="6">
    <source>
        <dbReference type="ARBA" id="ARBA00023157"/>
    </source>
</evidence>
<evidence type="ECO:0000313" key="10">
    <source>
        <dbReference type="Proteomes" id="UP000283530"/>
    </source>
</evidence>
<dbReference type="FunFam" id="3.90.70.10:FF:000023">
    <property type="entry name" value="Senescence-specific cysteine protease SAG39"/>
    <property type="match status" value="1"/>
</dbReference>
<organism evidence="9 10">
    <name type="scientific">Cinnamomum micranthum f. kanehirae</name>
    <dbReference type="NCBI Taxonomy" id="337451"/>
    <lineage>
        <taxon>Eukaryota</taxon>
        <taxon>Viridiplantae</taxon>
        <taxon>Streptophyta</taxon>
        <taxon>Embryophyta</taxon>
        <taxon>Tracheophyta</taxon>
        <taxon>Spermatophyta</taxon>
        <taxon>Magnoliopsida</taxon>
        <taxon>Magnoliidae</taxon>
        <taxon>Laurales</taxon>
        <taxon>Lauraceae</taxon>
        <taxon>Cinnamomum</taxon>
    </lineage>
</organism>
<feature type="domain" description="Cathepsin propeptide inhibitor" evidence="8">
    <location>
        <begin position="40"/>
        <end position="97"/>
    </location>
</feature>
<accession>A0A443NXQ2</accession>
<evidence type="ECO:0000256" key="1">
    <source>
        <dbReference type="ARBA" id="ARBA00008455"/>
    </source>
</evidence>
<dbReference type="EMBL" id="QPKB01000004">
    <property type="protein sequence ID" value="RWR83320.1"/>
    <property type="molecule type" value="Genomic_DNA"/>
</dbReference>
<evidence type="ECO:0000313" key="9">
    <source>
        <dbReference type="EMBL" id="RWR83320.1"/>
    </source>
</evidence>
<dbReference type="CDD" id="cd02248">
    <property type="entry name" value="Peptidase_C1A"/>
    <property type="match status" value="1"/>
</dbReference>
<dbReference type="Gene3D" id="3.90.70.10">
    <property type="entry name" value="Cysteine proteinases"/>
    <property type="match status" value="1"/>
</dbReference>
<dbReference type="OrthoDB" id="10253408at2759"/>
<protein>
    <submittedName>
        <fullName evidence="9">Senescence-specific cysteine protease SAG39-like protein</fullName>
    </submittedName>
</protein>
<dbReference type="GO" id="GO:0008234">
    <property type="term" value="F:cysteine-type peptidase activity"/>
    <property type="evidence" value="ECO:0007669"/>
    <property type="project" value="UniProtKB-KW"/>
</dbReference>
<dbReference type="Pfam" id="PF00112">
    <property type="entry name" value="Peptidase_C1"/>
    <property type="match status" value="1"/>
</dbReference>
<evidence type="ECO:0000256" key="3">
    <source>
        <dbReference type="ARBA" id="ARBA00022729"/>
    </source>
</evidence>
<keyword evidence="6" id="KW-1015">Disulfide bond</keyword>
<comment type="caution">
    <text evidence="9">The sequence shown here is derived from an EMBL/GenBank/DDBJ whole genome shotgun (WGS) entry which is preliminary data.</text>
</comment>
<keyword evidence="5" id="KW-0788">Thiol protease</keyword>
<dbReference type="SMART" id="SM00645">
    <property type="entry name" value="Pept_C1"/>
    <property type="match status" value="1"/>
</dbReference>
<sequence>MAMASKYQCFFSVGFFILAIWTYQGLGRKLHDETSLSEMHEQWMVQHGRVYKDAAEKEQRFKTFKDNLAFIQNFNNAGDRPYKLSINEFSDQTNEEFRASHNGYRRPNHASVKPTPFMYQNVTQVPPTKDWRKEGAVTNVKNQKTCGCCWAFSAVAAVEGITKWTNGKLLSLSEQQVVDCDTEGNNRGCEGGYPDGAFEFIQQNQGLTAEENYPYQGVEGTCNTENVNVAQITGYQDVPHNSEDDLMKAVANQPISVGIDASGLSFQHYSTGVFDGDCGTDLDHAVTVVGYGTTDDGTKYWLVKNSWGTGWGEEGYIKMKRDADAKEGLCGIAMQASYPTA</sequence>
<dbReference type="GO" id="GO:0006508">
    <property type="term" value="P:proteolysis"/>
    <property type="evidence" value="ECO:0007669"/>
    <property type="project" value="UniProtKB-KW"/>
</dbReference>
<feature type="domain" description="Peptidase C1A papain C-terminal" evidence="7">
    <location>
        <begin position="125"/>
        <end position="340"/>
    </location>
</feature>
<keyword evidence="4" id="KW-0378">Hydrolase</keyword>
<dbReference type="SUPFAM" id="SSF54001">
    <property type="entry name" value="Cysteine proteinases"/>
    <property type="match status" value="1"/>
</dbReference>
<dbReference type="InterPro" id="IPR000668">
    <property type="entry name" value="Peptidase_C1A_C"/>
</dbReference>
<gene>
    <name evidence="9" type="ORF">CKAN_01207300</name>
</gene>
<evidence type="ECO:0000256" key="5">
    <source>
        <dbReference type="ARBA" id="ARBA00022807"/>
    </source>
</evidence>
<evidence type="ECO:0000256" key="4">
    <source>
        <dbReference type="ARBA" id="ARBA00022801"/>
    </source>
</evidence>
<reference evidence="9 10" key="1">
    <citation type="journal article" date="2019" name="Nat. Plants">
        <title>Stout camphor tree genome fills gaps in understanding of flowering plant genome evolution.</title>
        <authorList>
            <person name="Chaw S.M."/>
            <person name="Liu Y.C."/>
            <person name="Wu Y.W."/>
            <person name="Wang H.Y."/>
            <person name="Lin C.I."/>
            <person name="Wu C.S."/>
            <person name="Ke H.M."/>
            <person name="Chang L.Y."/>
            <person name="Hsu C.Y."/>
            <person name="Yang H.T."/>
            <person name="Sudianto E."/>
            <person name="Hsu M.H."/>
            <person name="Wu K.P."/>
            <person name="Wang L.N."/>
            <person name="Leebens-Mack J.H."/>
            <person name="Tsai I.J."/>
        </authorList>
    </citation>
    <scope>NUCLEOTIDE SEQUENCE [LARGE SCALE GENOMIC DNA]</scope>
    <source>
        <strain evidence="10">cv. Chaw 1501</strain>
        <tissue evidence="9">Young leaves</tissue>
    </source>
</reference>
<name>A0A443NXQ2_9MAGN</name>
<evidence type="ECO:0000259" key="8">
    <source>
        <dbReference type="SMART" id="SM00848"/>
    </source>
</evidence>
<dbReference type="PROSITE" id="PS00640">
    <property type="entry name" value="THIOL_PROTEASE_ASN"/>
    <property type="match status" value="1"/>
</dbReference>
<evidence type="ECO:0000259" key="7">
    <source>
        <dbReference type="SMART" id="SM00645"/>
    </source>
</evidence>
<dbReference type="PANTHER" id="PTHR12411">
    <property type="entry name" value="CYSTEINE PROTEASE FAMILY C1-RELATED"/>
    <property type="match status" value="1"/>
</dbReference>
<keyword evidence="2 9" id="KW-0645">Protease</keyword>
<dbReference type="PROSITE" id="PS00139">
    <property type="entry name" value="THIOL_PROTEASE_CYS"/>
    <property type="match status" value="1"/>
</dbReference>
<evidence type="ECO:0000256" key="2">
    <source>
        <dbReference type="ARBA" id="ARBA00022670"/>
    </source>
</evidence>
<dbReference type="InterPro" id="IPR013201">
    <property type="entry name" value="Prot_inhib_I29"/>
</dbReference>
<dbReference type="InterPro" id="IPR039417">
    <property type="entry name" value="Peptidase_C1A_papain-like"/>
</dbReference>
<dbReference type="InterPro" id="IPR000169">
    <property type="entry name" value="Pept_cys_AS"/>
</dbReference>
<dbReference type="InterPro" id="IPR025660">
    <property type="entry name" value="Pept_his_AS"/>
</dbReference>
<dbReference type="STRING" id="337451.A0A443NXQ2"/>
<dbReference type="InterPro" id="IPR038765">
    <property type="entry name" value="Papain-like_cys_pep_sf"/>
</dbReference>
<dbReference type="PROSITE" id="PS00639">
    <property type="entry name" value="THIOL_PROTEASE_HIS"/>
    <property type="match status" value="1"/>
</dbReference>
<dbReference type="SMART" id="SM00848">
    <property type="entry name" value="Inhibitor_I29"/>
    <property type="match status" value="1"/>
</dbReference>
<dbReference type="Proteomes" id="UP000283530">
    <property type="component" value="Unassembled WGS sequence"/>
</dbReference>
<keyword evidence="10" id="KW-1185">Reference proteome</keyword>
<dbReference type="AlphaFoldDB" id="A0A443NXQ2"/>
<dbReference type="InterPro" id="IPR013128">
    <property type="entry name" value="Peptidase_C1A"/>
</dbReference>
<dbReference type="Pfam" id="PF08246">
    <property type="entry name" value="Inhibitor_I29"/>
    <property type="match status" value="1"/>
</dbReference>
<proteinExistence type="inferred from homology"/>
<dbReference type="InterPro" id="IPR025661">
    <property type="entry name" value="Pept_asp_AS"/>
</dbReference>
<comment type="similarity">
    <text evidence="1">Belongs to the peptidase C1 family.</text>
</comment>